<evidence type="ECO:0000313" key="3">
    <source>
        <dbReference type="EMBL" id="QKG91993.1"/>
    </source>
</evidence>
<keyword evidence="4" id="KW-1185">Reference proteome</keyword>
<gene>
    <name evidence="3" type="ORF">HPS36_03675</name>
</gene>
<name>A0A7D3Y0J6_9EURY</name>
<dbReference type="Gene3D" id="1.10.287.1490">
    <property type="match status" value="1"/>
</dbReference>
<protein>
    <submittedName>
        <fullName evidence="3">Uncharacterized protein</fullName>
    </submittedName>
</protein>
<evidence type="ECO:0000256" key="2">
    <source>
        <dbReference type="SAM" id="MobiDB-lite"/>
    </source>
</evidence>
<proteinExistence type="predicted"/>
<feature type="region of interest" description="Disordered" evidence="2">
    <location>
        <begin position="301"/>
        <end position="325"/>
    </location>
</feature>
<dbReference type="AlphaFoldDB" id="A0A7D3Y0J6"/>
<feature type="compositionally biased region" description="Polar residues" evidence="2">
    <location>
        <begin position="82"/>
        <end position="103"/>
    </location>
</feature>
<feature type="region of interest" description="Disordered" evidence="2">
    <location>
        <begin position="55"/>
        <end position="124"/>
    </location>
</feature>
<dbReference type="EMBL" id="CP053941">
    <property type="protein sequence ID" value="QKG91993.1"/>
    <property type="molecule type" value="Genomic_DNA"/>
</dbReference>
<dbReference type="KEGG" id="hsai:HPS36_03675"/>
<evidence type="ECO:0000256" key="1">
    <source>
        <dbReference type="SAM" id="Coils"/>
    </source>
</evidence>
<dbReference type="GeneID" id="55594071"/>
<feature type="coiled-coil region" evidence="1">
    <location>
        <begin position="124"/>
        <end position="176"/>
    </location>
</feature>
<dbReference type="Proteomes" id="UP000505020">
    <property type="component" value="Chromosome"/>
</dbReference>
<reference evidence="3 4" key="1">
    <citation type="submission" date="2020-05" db="EMBL/GenBank/DDBJ databases">
        <title>Halorubrum RHB-C sp.nov., an extremely halophilic archaeon isolated from solar salt farm.</title>
        <authorList>
            <person name="Ho H."/>
            <person name="Danganan R.E."/>
            <person name="Dedeles G.R."/>
            <person name="Kim S.-G."/>
        </authorList>
    </citation>
    <scope>NUCLEOTIDE SEQUENCE [LARGE SCALE GENOMIC DNA]</scope>
    <source>
        <strain evidence="3 4">RHB-C</strain>
    </source>
</reference>
<organism evidence="3 4">
    <name type="scientific">Halorubrum salinarum</name>
    <dbReference type="NCBI Taxonomy" id="2739057"/>
    <lineage>
        <taxon>Archaea</taxon>
        <taxon>Methanobacteriati</taxon>
        <taxon>Methanobacteriota</taxon>
        <taxon>Stenosarchaea group</taxon>
        <taxon>Halobacteria</taxon>
        <taxon>Halobacteriales</taxon>
        <taxon>Haloferacaceae</taxon>
        <taxon>Halorubrum</taxon>
    </lineage>
</organism>
<sequence length="325" mass="36493">MGTRDNENDTAVDADTFQQWVKHTAESRGMTEHELLNQLVSAFWALDEMGDIALDSASAPGNTASEKDQDWNPPRGRPTENDAPSETETPGSNEASTPNSSDSESGDRISPDDLDPRDDLSPTEVELTRRVAEMRRQVADLSLDVEQQRSRQEEFTDRLSDDVTRLHSEIQSLESRVDQDDGDLANRIDSVEARLEDVEETQAEFETWIDEEFDQIEALFSQILDTVREFDGRVTDLSSSVDTMVDAKQDREALDTLRKQAVRKGIDTGRCENCDMTVDLSMLSEASCPSCDKQFRDIEASTPWNPFSKPTLRTNGRPSPPSNRK</sequence>
<keyword evidence="1" id="KW-0175">Coiled coil</keyword>
<accession>A0A7D3Y0J6</accession>
<dbReference type="RefSeq" id="WP_137717632.1">
    <property type="nucleotide sequence ID" value="NZ_CP053941.1"/>
</dbReference>
<evidence type="ECO:0000313" key="4">
    <source>
        <dbReference type="Proteomes" id="UP000505020"/>
    </source>
</evidence>